<reference evidence="1" key="1">
    <citation type="submission" date="2014-09" db="EMBL/GenBank/DDBJ databases">
        <authorList>
            <person name="Magalhaes I.L.F."/>
            <person name="Oliveira U."/>
            <person name="Santos F.R."/>
            <person name="Vidigal T.H.D.A."/>
            <person name="Brescovit A.D."/>
            <person name="Santos A.J."/>
        </authorList>
    </citation>
    <scope>NUCLEOTIDE SEQUENCE</scope>
    <source>
        <tissue evidence="1">Shoot tissue taken approximately 20 cm above the soil surface</tissue>
    </source>
</reference>
<name>A0A0A8YGV7_ARUDO</name>
<evidence type="ECO:0000313" key="1">
    <source>
        <dbReference type="EMBL" id="JAD24560.1"/>
    </source>
</evidence>
<dbReference type="EMBL" id="GBRH01273335">
    <property type="protein sequence ID" value="JAD24560.1"/>
    <property type="molecule type" value="Transcribed_RNA"/>
</dbReference>
<dbReference type="AlphaFoldDB" id="A0A0A8YGV7"/>
<organism evidence="1">
    <name type="scientific">Arundo donax</name>
    <name type="common">Giant reed</name>
    <name type="synonym">Donax arundinaceus</name>
    <dbReference type="NCBI Taxonomy" id="35708"/>
    <lineage>
        <taxon>Eukaryota</taxon>
        <taxon>Viridiplantae</taxon>
        <taxon>Streptophyta</taxon>
        <taxon>Embryophyta</taxon>
        <taxon>Tracheophyta</taxon>
        <taxon>Spermatophyta</taxon>
        <taxon>Magnoliopsida</taxon>
        <taxon>Liliopsida</taxon>
        <taxon>Poales</taxon>
        <taxon>Poaceae</taxon>
        <taxon>PACMAD clade</taxon>
        <taxon>Arundinoideae</taxon>
        <taxon>Arundineae</taxon>
        <taxon>Arundo</taxon>
    </lineage>
</organism>
<sequence length="44" mass="4949">MTTLATIIATITRAATITTVMTICVKVDQCWHTLKYWSPSHNII</sequence>
<reference evidence="1" key="2">
    <citation type="journal article" date="2015" name="Data Brief">
        <title>Shoot transcriptome of the giant reed, Arundo donax.</title>
        <authorList>
            <person name="Barrero R.A."/>
            <person name="Guerrero F.D."/>
            <person name="Moolhuijzen P."/>
            <person name="Goolsby J.A."/>
            <person name="Tidwell J."/>
            <person name="Bellgard S.E."/>
            <person name="Bellgard M.I."/>
        </authorList>
    </citation>
    <scope>NUCLEOTIDE SEQUENCE</scope>
    <source>
        <tissue evidence="1">Shoot tissue taken approximately 20 cm above the soil surface</tissue>
    </source>
</reference>
<proteinExistence type="predicted"/>
<accession>A0A0A8YGV7</accession>
<protein>
    <submittedName>
        <fullName evidence="1">Uncharacterized protein</fullName>
    </submittedName>
</protein>